<dbReference type="InterPro" id="IPR025112">
    <property type="entry name" value="PCMD"/>
</dbReference>
<comment type="caution">
    <text evidence="3">The sequence shown here is derived from an EMBL/GenBank/DDBJ whole genome shotgun (WGS) entry which is preliminary data.</text>
</comment>
<dbReference type="AlphaFoldDB" id="A0A9D2ILA5"/>
<dbReference type="EMBL" id="DXCC01000017">
    <property type="protein sequence ID" value="HIZ15298.1"/>
    <property type="molecule type" value="Genomic_DNA"/>
</dbReference>
<evidence type="ECO:0000259" key="2">
    <source>
        <dbReference type="Pfam" id="PF13201"/>
    </source>
</evidence>
<reference evidence="3" key="2">
    <citation type="submission" date="2021-04" db="EMBL/GenBank/DDBJ databases">
        <authorList>
            <person name="Gilroy R."/>
        </authorList>
    </citation>
    <scope>NUCLEOTIDE SEQUENCE</scope>
    <source>
        <strain evidence="3">ChiHjej11B10-19426</strain>
    </source>
</reference>
<evidence type="ECO:0000256" key="1">
    <source>
        <dbReference type="SAM" id="MobiDB-lite"/>
    </source>
</evidence>
<organism evidence="3 4">
    <name type="scientific">Candidatus Tidjanibacter faecipullorum</name>
    <dbReference type="NCBI Taxonomy" id="2838766"/>
    <lineage>
        <taxon>Bacteria</taxon>
        <taxon>Pseudomonadati</taxon>
        <taxon>Bacteroidota</taxon>
        <taxon>Bacteroidia</taxon>
        <taxon>Bacteroidales</taxon>
        <taxon>Rikenellaceae</taxon>
        <taxon>Tidjanibacter</taxon>
    </lineage>
</organism>
<dbReference type="Pfam" id="PF13201">
    <property type="entry name" value="PCMD"/>
    <property type="match status" value="1"/>
</dbReference>
<accession>A0A9D2ILA5</accession>
<dbReference type="Proteomes" id="UP000824014">
    <property type="component" value="Unassembled WGS sequence"/>
</dbReference>
<sequence length="551" mass="61167">MGRKYSRVWLIGAVLALLASCIKNDIPYPVVQLEILGVEGEGFTCAASDIDAKNRVVTLHLDETTDISHVRIDSIRVTDGARASVPLSGTFDLRTRQEIVLSLYQEYAWTLCAEQTIERRFVVEGQIGAAEFDVQRRMAWAKVPMETDLRHVTVKELKLGPEGITTMSPSIEELTSFETYRTVDIRYHDFEERWMLYLEKTDVTVELTRADAWTRVIWLYGQGRPDTRMGFRYRVAGTEEWLEVPSEALTVDGGTFSCCLSGLQPETTYELKAFSDADESPVTERTTDAEEPLTNGGFEEWCTESGIIYPGLTRDGAYWGTGNTGAAVAGVVLTDKTEEVRPGSSGRYAARLESQLAGIAGIGKLAAGNLFIGRYVATRGTNGIVGFGRPFTKRPVALRGWVKYTCGQVTDVGQDLPAGVTVTKGDPDCGIIYVAVGTWTKEKYGVCEQEEGEKLVGTDEVPICIDTRDRTTVFNPNGPDVVAYGELTFDRTVGEWQEFVIPLKYTTTEVVPTHIVLVCSASRYGDYYTGSRESKMWVDDFELIYDVLPEE</sequence>
<feature type="region of interest" description="Disordered" evidence="1">
    <location>
        <begin position="275"/>
        <end position="296"/>
    </location>
</feature>
<dbReference type="PROSITE" id="PS51257">
    <property type="entry name" value="PROKAR_LIPOPROTEIN"/>
    <property type="match status" value="1"/>
</dbReference>
<dbReference type="InterPro" id="IPR038653">
    <property type="entry name" value="Put_CMD_sf"/>
</dbReference>
<protein>
    <submittedName>
        <fullName evidence="3">PCMD domain-containing protein</fullName>
    </submittedName>
</protein>
<feature type="domain" description="Putative carbohydrate metabolism" evidence="2">
    <location>
        <begin position="314"/>
        <end position="544"/>
    </location>
</feature>
<reference evidence="3" key="1">
    <citation type="journal article" date="2021" name="PeerJ">
        <title>Extensive microbial diversity within the chicken gut microbiome revealed by metagenomics and culture.</title>
        <authorList>
            <person name="Gilroy R."/>
            <person name="Ravi A."/>
            <person name="Getino M."/>
            <person name="Pursley I."/>
            <person name="Horton D.L."/>
            <person name="Alikhan N.F."/>
            <person name="Baker D."/>
            <person name="Gharbi K."/>
            <person name="Hall N."/>
            <person name="Watson M."/>
            <person name="Adriaenssens E.M."/>
            <person name="Foster-Nyarko E."/>
            <person name="Jarju S."/>
            <person name="Secka A."/>
            <person name="Antonio M."/>
            <person name="Oren A."/>
            <person name="Chaudhuri R.R."/>
            <person name="La Ragione R."/>
            <person name="Hildebrand F."/>
            <person name="Pallen M.J."/>
        </authorList>
    </citation>
    <scope>NUCLEOTIDE SEQUENCE</scope>
    <source>
        <strain evidence="3">ChiHjej11B10-19426</strain>
    </source>
</reference>
<dbReference type="Gene3D" id="2.60.120.890">
    <property type="entry name" value="BT2081, beta-jelly-roll domain"/>
    <property type="match status" value="1"/>
</dbReference>
<evidence type="ECO:0000313" key="3">
    <source>
        <dbReference type="EMBL" id="HIZ15298.1"/>
    </source>
</evidence>
<name>A0A9D2ILA5_9BACT</name>
<gene>
    <name evidence="3" type="ORF">H9816_05250</name>
</gene>
<evidence type="ECO:0000313" key="4">
    <source>
        <dbReference type="Proteomes" id="UP000824014"/>
    </source>
</evidence>
<proteinExistence type="predicted"/>